<dbReference type="InterPro" id="IPR051918">
    <property type="entry name" value="STPP_CPPED1"/>
</dbReference>
<dbReference type="InterPro" id="IPR036415">
    <property type="entry name" value="Lamin_tail_dom_sf"/>
</dbReference>
<name>A0A9X2FBI9_9BACT</name>
<dbReference type="Gene3D" id="3.60.21.10">
    <property type="match status" value="1"/>
</dbReference>
<evidence type="ECO:0000313" key="4">
    <source>
        <dbReference type="EMBL" id="MCO6045962.1"/>
    </source>
</evidence>
<sequence length="617" mass="67199">MAALLFVALPHRVPGEVVVSEIMYNPGGSDRDDGTDGYNREWVELFNTGQSGVDLSGWSVGDSQDGDFTSPFPAGTFLQPGAALVVTGDASTFDSEWGAGIPRVQVDNFPTLANSPSATNETVAIRDASGVMQNMVNYQNSGAWPLLNGSNGHSLMLLPQGLSSFANGSGANWIPSFGGTYGAKFVESSFGNTHASPGSVSSVTQEPFAPSPDAAWSMVILPDTQNYAKDTANRAIFTEMTEWIRDQRQEYNIQLVMHEGDIVNNNNTDNPTSGNQTSSQQWSNAKEAMSVLDGEVPYILAAGNHDFGTTNAQNRQTFVNEYFSYSDNSLVDPALGGILRGIKDPGRIENAYYEFTAPDGRDMLVIALEWEPRPATVAWANRVVSQPEFEDHTAILLTHAYVQGQEARYINSRVDEDASGEDLWQELVKANENFEMVFNGHFGGDGAGYIDSVGTGGNHVHQMFFNAQFLTNGGAGFLRVVEFLDDGSTVRVRTYSPHYDVERMDEQFSFEFSITPTPGLPAGDYNDDGVVDMADYTVWRNHLGAPADTLPNDPVGGVIGAAQYDTWKDSFGNSRASRGTATYFAVPEPGAIVLILLMSLATRVFDTKRWRIRYRGV</sequence>
<dbReference type="Pfam" id="PF00932">
    <property type="entry name" value="LTD"/>
    <property type="match status" value="1"/>
</dbReference>
<comment type="caution">
    <text evidence="4">The sequence shown here is derived from an EMBL/GenBank/DDBJ whole genome shotgun (WGS) entry which is preliminary data.</text>
</comment>
<evidence type="ECO:0000259" key="3">
    <source>
        <dbReference type="PROSITE" id="PS51841"/>
    </source>
</evidence>
<dbReference type="InterPro" id="IPR029052">
    <property type="entry name" value="Metallo-depent_PP-like"/>
</dbReference>
<dbReference type="SUPFAM" id="SSF74853">
    <property type="entry name" value="Lamin A/C globular tail domain"/>
    <property type="match status" value="1"/>
</dbReference>
<dbReference type="Proteomes" id="UP001155241">
    <property type="component" value="Unassembled WGS sequence"/>
</dbReference>
<protein>
    <submittedName>
        <fullName evidence="4">Lamin tail domain-containing protein</fullName>
    </submittedName>
</protein>
<dbReference type="Pfam" id="PF00149">
    <property type="entry name" value="Metallophos"/>
    <property type="match status" value="1"/>
</dbReference>
<keyword evidence="2" id="KW-0812">Transmembrane</keyword>
<dbReference type="PROSITE" id="PS51841">
    <property type="entry name" value="LTD"/>
    <property type="match status" value="1"/>
</dbReference>
<feature type="region of interest" description="Disordered" evidence="1">
    <location>
        <begin position="264"/>
        <end position="285"/>
    </location>
</feature>
<dbReference type="AlphaFoldDB" id="A0A9X2FBI9"/>
<organism evidence="4 5">
    <name type="scientific">Aeoliella straminimaris</name>
    <dbReference type="NCBI Taxonomy" id="2954799"/>
    <lineage>
        <taxon>Bacteria</taxon>
        <taxon>Pseudomonadati</taxon>
        <taxon>Planctomycetota</taxon>
        <taxon>Planctomycetia</taxon>
        <taxon>Pirellulales</taxon>
        <taxon>Lacipirellulaceae</taxon>
        <taxon>Aeoliella</taxon>
    </lineage>
</organism>
<dbReference type="InterPro" id="IPR004843">
    <property type="entry name" value="Calcineurin-like_PHP"/>
</dbReference>
<dbReference type="GO" id="GO:0016787">
    <property type="term" value="F:hydrolase activity"/>
    <property type="evidence" value="ECO:0007669"/>
    <property type="project" value="InterPro"/>
</dbReference>
<dbReference type="PANTHER" id="PTHR43143:SF5">
    <property type="entry name" value="SECRETED PROTEIN"/>
    <property type="match status" value="1"/>
</dbReference>
<keyword evidence="5" id="KW-1185">Reference proteome</keyword>
<evidence type="ECO:0000256" key="2">
    <source>
        <dbReference type="SAM" id="Phobius"/>
    </source>
</evidence>
<reference evidence="4" key="1">
    <citation type="submission" date="2022-06" db="EMBL/GenBank/DDBJ databases">
        <title>Aeoliella straminimaris, a novel planctomycete from sediments.</title>
        <authorList>
            <person name="Vitorino I.R."/>
            <person name="Lage O.M."/>
        </authorList>
    </citation>
    <scope>NUCLEOTIDE SEQUENCE</scope>
    <source>
        <strain evidence="4">ICT_H6.2</strain>
    </source>
</reference>
<proteinExistence type="predicted"/>
<evidence type="ECO:0000313" key="5">
    <source>
        <dbReference type="Proteomes" id="UP001155241"/>
    </source>
</evidence>
<evidence type="ECO:0000256" key="1">
    <source>
        <dbReference type="SAM" id="MobiDB-lite"/>
    </source>
</evidence>
<keyword evidence="2" id="KW-1133">Transmembrane helix</keyword>
<keyword evidence="2" id="KW-0472">Membrane</keyword>
<dbReference type="PANTHER" id="PTHR43143">
    <property type="entry name" value="METALLOPHOSPHOESTERASE, CALCINEURIN SUPERFAMILY"/>
    <property type="match status" value="1"/>
</dbReference>
<feature type="transmembrane region" description="Helical" evidence="2">
    <location>
        <begin position="583"/>
        <end position="605"/>
    </location>
</feature>
<dbReference type="Gene3D" id="2.60.40.1260">
    <property type="entry name" value="Lamin Tail domain"/>
    <property type="match status" value="1"/>
</dbReference>
<dbReference type="PROSITE" id="PS00018">
    <property type="entry name" value="EF_HAND_1"/>
    <property type="match status" value="1"/>
</dbReference>
<dbReference type="InterPro" id="IPR001322">
    <property type="entry name" value="Lamin_tail_dom"/>
</dbReference>
<gene>
    <name evidence="4" type="ORF">NG895_18845</name>
</gene>
<accession>A0A9X2FBI9</accession>
<feature type="domain" description="LTD" evidence="3">
    <location>
        <begin position="13"/>
        <end position="130"/>
    </location>
</feature>
<dbReference type="SUPFAM" id="SSF56300">
    <property type="entry name" value="Metallo-dependent phosphatases"/>
    <property type="match status" value="1"/>
</dbReference>
<dbReference type="EMBL" id="JAMXLR010000062">
    <property type="protein sequence ID" value="MCO6045962.1"/>
    <property type="molecule type" value="Genomic_DNA"/>
</dbReference>
<dbReference type="InterPro" id="IPR018247">
    <property type="entry name" value="EF_Hand_1_Ca_BS"/>
</dbReference>
<feature type="compositionally biased region" description="Low complexity" evidence="1">
    <location>
        <begin position="264"/>
        <end position="275"/>
    </location>
</feature>